<evidence type="ECO:0000256" key="1">
    <source>
        <dbReference type="SAM" id="MobiDB-lite"/>
    </source>
</evidence>
<organism evidence="2">
    <name type="scientific">Streptomyces sp. FR1</name>
    <dbReference type="NCBI Taxonomy" id="349971"/>
    <lineage>
        <taxon>Bacteria</taxon>
        <taxon>Bacillati</taxon>
        <taxon>Actinomycetota</taxon>
        <taxon>Actinomycetes</taxon>
        <taxon>Kitasatosporales</taxon>
        <taxon>Streptomycetaceae</taxon>
        <taxon>Streptomyces</taxon>
    </lineage>
</organism>
<protein>
    <submittedName>
        <fullName evidence="2">Putative Tra3-like protein</fullName>
    </submittedName>
</protein>
<reference evidence="2" key="1">
    <citation type="submission" date="2013-09" db="EMBL/GenBank/DDBJ databases">
        <title>Complete nucleotide sequence of Streptomyces linear plasmid pFRL2.</title>
        <authorList>
            <person name="Chen Z."/>
            <person name="Fang P."/>
            <person name="Qin Z."/>
        </authorList>
    </citation>
    <scope>NUCLEOTIDE SEQUENCE</scope>
    <source>
        <plasmid evidence="2">pFRL2</plasmid>
    </source>
</reference>
<gene>
    <name evidence="2" type="ORF">pFRL2_73</name>
</gene>
<accession>V9Z3Q5</accession>
<proteinExistence type="predicted"/>
<feature type="region of interest" description="Disordered" evidence="1">
    <location>
        <begin position="20"/>
        <end position="44"/>
    </location>
</feature>
<geneLocation type="plasmid" evidence="2">
    <name>pFRL2</name>
</geneLocation>
<dbReference type="EMBL" id="KF602047">
    <property type="protein sequence ID" value="AHE38748.1"/>
    <property type="molecule type" value="Genomic_DNA"/>
</dbReference>
<name>V9Z3Q5_9ACTN</name>
<evidence type="ECO:0000313" key="2">
    <source>
        <dbReference type="EMBL" id="AHE38748.1"/>
    </source>
</evidence>
<dbReference type="RefSeq" id="WP_024126130.1">
    <property type="nucleotide sequence ID" value="NC_023282.1"/>
</dbReference>
<feature type="compositionally biased region" description="Acidic residues" evidence="1">
    <location>
        <begin position="35"/>
        <end position="44"/>
    </location>
</feature>
<keyword evidence="2" id="KW-0614">Plasmid</keyword>
<dbReference type="AlphaFoldDB" id="V9Z3Q5"/>
<sequence>MLQPSRLNPAIAEAVERQAAAMRAMSRRTLPEPDAVADDEPASI</sequence>